<feature type="transmembrane region" description="Helical" evidence="8">
    <location>
        <begin position="238"/>
        <end position="256"/>
    </location>
</feature>
<feature type="transmembrane region" description="Helical" evidence="8">
    <location>
        <begin position="385"/>
        <end position="408"/>
    </location>
</feature>
<evidence type="ECO:0000256" key="2">
    <source>
        <dbReference type="ARBA" id="ARBA00009700"/>
    </source>
</evidence>
<dbReference type="InterPro" id="IPR012926">
    <property type="entry name" value="TMEM120A/B"/>
</dbReference>
<feature type="transmembrane region" description="Helical" evidence="8">
    <location>
        <begin position="132"/>
        <end position="151"/>
    </location>
</feature>
<reference evidence="10" key="1">
    <citation type="journal article" date="2016" name="Nat. Commun.">
        <title>The Gonium pectorale genome demonstrates co-option of cell cycle regulation during the evolution of multicellularity.</title>
        <authorList>
            <person name="Hanschen E.R."/>
            <person name="Marriage T.N."/>
            <person name="Ferris P.J."/>
            <person name="Hamaji T."/>
            <person name="Toyoda A."/>
            <person name="Fujiyama A."/>
            <person name="Neme R."/>
            <person name="Noguchi H."/>
            <person name="Minakuchi Y."/>
            <person name="Suzuki M."/>
            <person name="Kawai-Toyooka H."/>
            <person name="Smith D.R."/>
            <person name="Sparks H."/>
            <person name="Anderson J."/>
            <person name="Bakaric R."/>
            <person name="Luria V."/>
            <person name="Karger A."/>
            <person name="Kirschner M.W."/>
            <person name="Durand P.M."/>
            <person name="Michod R.E."/>
            <person name="Nozaki H."/>
            <person name="Olson B.J."/>
        </authorList>
    </citation>
    <scope>NUCLEOTIDE SEQUENCE [LARGE SCALE GENOMIC DNA]</scope>
    <source>
        <strain evidence="10">NIES-2863</strain>
    </source>
</reference>
<keyword evidence="10" id="KW-1185">Reference proteome</keyword>
<dbReference type="Pfam" id="PF07851">
    <property type="entry name" value="TMEM120A-B"/>
    <property type="match status" value="1"/>
</dbReference>
<dbReference type="AlphaFoldDB" id="A0A150GX82"/>
<keyword evidence="5 8" id="KW-0472">Membrane</keyword>
<sequence>MQETENLVAEAEQVLARCRALSSRALTYCNRIVGESDALAVEIKSLLQTISSAEKQARGLTDRTQAEAVRAVLRDAREAVTGLGPGGDLRKFCKPRNPWLVRLLLGDRINLVALRRDVSQGIREEYHAFRDTSAAVMLLGPLALVLGMSWADRHQGGALRDRHTDAMAADGWGAGAWGRVQLYLMWLSYFYLAMALRENVLYVNGSRIRSWWMQHHYWSAGASLAMLGLPITSPAVHLFLRSFLVWSVFQAAVMFVQNRYQRRRMYTRIALGRNSAMDVVAGESSGAAGQLVLLYPLLFTLQARLGWVGAGAAGQLAESRTVCQAAVRELTTSSIPVLLAPYGAQVVQFAIGAGVAWRTYPAILSTEGWLENEAQGSDLRGMRGVFFVGLTFAYMAYRNFVTTLLTMLEKRSGAGRKAAAAERPRGPSRGPSARGGMGGAAAGAGAGAAETAAATGKGAPGAGEGASTAAGGPRRRAA</sequence>
<protein>
    <submittedName>
        <fullName evidence="9">Uncharacterized protein</fullName>
    </submittedName>
</protein>
<name>A0A150GX82_GONPE</name>
<proteinExistence type="inferred from homology"/>
<evidence type="ECO:0000256" key="1">
    <source>
        <dbReference type="ARBA" id="ARBA00004141"/>
    </source>
</evidence>
<feature type="coiled-coil region" evidence="6">
    <location>
        <begin position="1"/>
        <end position="63"/>
    </location>
</feature>
<evidence type="ECO:0000256" key="8">
    <source>
        <dbReference type="SAM" id="Phobius"/>
    </source>
</evidence>
<accession>A0A150GX82</accession>
<evidence type="ECO:0000313" key="10">
    <source>
        <dbReference type="Proteomes" id="UP000075714"/>
    </source>
</evidence>
<dbReference type="PANTHER" id="PTHR21433:SF0">
    <property type="entry name" value="TRANSMEMBRANE PROTEIN 120 HOMOLOG"/>
    <property type="match status" value="1"/>
</dbReference>
<feature type="transmembrane region" description="Helical" evidence="8">
    <location>
        <begin position="215"/>
        <end position="232"/>
    </location>
</feature>
<evidence type="ECO:0000256" key="6">
    <source>
        <dbReference type="SAM" id="Coils"/>
    </source>
</evidence>
<dbReference type="PANTHER" id="PTHR21433">
    <property type="entry name" value="TRANSMEMBRANE PROTEIN INDUCED BY TUMOR NECROSIS FACTOR ALPHA"/>
    <property type="match status" value="1"/>
</dbReference>
<keyword evidence="4 8" id="KW-1133">Transmembrane helix</keyword>
<feature type="transmembrane region" description="Helical" evidence="8">
    <location>
        <begin position="171"/>
        <end position="194"/>
    </location>
</feature>
<dbReference type="EMBL" id="LSYV01000006">
    <property type="protein sequence ID" value="KXZ54292.1"/>
    <property type="molecule type" value="Genomic_DNA"/>
</dbReference>
<comment type="caution">
    <text evidence="9">The sequence shown here is derived from an EMBL/GenBank/DDBJ whole genome shotgun (WGS) entry which is preliminary data.</text>
</comment>
<keyword evidence="6" id="KW-0175">Coiled coil</keyword>
<comment type="similarity">
    <text evidence="2">Belongs to the TMEM120 family.</text>
</comment>
<evidence type="ECO:0000313" key="9">
    <source>
        <dbReference type="EMBL" id="KXZ54292.1"/>
    </source>
</evidence>
<dbReference type="OrthoDB" id="2015098at2759"/>
<evidence type="ECO:0000256" key="5">
    <source>
        <dbReference type="ARBA" id="ARBA00023136"/>
    </source>
</evidence>
<evidence type="ECO:0000256" key="4">
    <source>
        <dbReference type="ARBA" id="ARBA00022989"/>
    </source>
</evidence>
<keyword evidence="3 8" id="KW-0812">Transmembrane</keyword>
<dbReference type="Proteomes" id="UP000075714">
    <property type="component" value="Unassembled WGS sequence"/>
</dbReference>
<dbReference type="GO" id="GO:0016020">
    <property type="term" value="C:membrane"/>
    <property type="evidence" value="ECO:0007669"/>
    <property type="project" value="UniProtKB-SubCell"/>
</dbReference>
<organism evidence="9 10">
    <name type="scientific">Gonium pectorale</name>
    <name type="common">Green alga</name>
    <dbReference type="NCBI Taxonomy" id="33097"/>
    <lineage>
        <taxon>Eukaryota</taxon>
        <taxon>Viridiplantae</taxon>
        <taxon>Chlorophyta</taxon>
        <taxon>core chlorophytes</taxon>
        <taxon>Chlorophyceae</taxon>
        <taxon>CS clade</taxon>
        <taxon>Chlamydomonadales</taxon>
        <taxon>Volvocaceae</taxon>
        <taxon>Gonium</taxon>
    </lineage>
</organism>
<feature type="compositionally biased region" description="Gly residues" evidence="7">
    <location>
        <begin position="433"/>
        <end position="446"/>
    </location>
</feature>
<evidence type="ECO:0000256" key="7">
    <source>
        <dbReference type="SAM" id="MobiDB-lite"/>
    </source>
</evidence>
<evidence type="ECO:0000256" key="3">
    <source>
        <dbReference type="ARBA" id="ARBA00022692"/>
    </source>
</evidence>
<feature type="region of interest" description="Disordered" evidence="7">
    <location>
        <begin position="415"/>
        <end position="478"/>
    </location>
</feature>
<feature type="compositionally biased region" description="Low complexity" evidence="7">
    <location>
        <begin position="447"/>
        <end position="457"/>
    </location>
</feature>
<gene>
    <name evidence="9" type="ORF">GPECTOR_5g379</name>
</gene>
<comment type="subcellular location">
    <subcellularLocation>
        <location evidence="1">Membrane</location>
        <topology evidence="1">Multi-pass membrane protein</topology>
    </subcellularLocation>
</comment>